<keyword evidence="3" id="KW-1185">Reference proteome</keyword>
<evidence type="ECO:0000313" key="2">
    <source>
        <dbReference type="EMBL" id="ATE56909.1"/>
    </source>
</evidence>
<sequence>MEERDPGPVVQRLIYGVRAREYREAVNLEPGPASEKLGTKRAALSKCEAGLVADSETATERKITLYGILGPEAEEFRKLSKEARRRAAPERVTDHARQYVALERAATELRMIYTEVPGALQTAAYARTQLAHSPIVRQNDLASWAEVREKRGDLLADEMVTATGKPRRVSVILGEEALHRLVGGGAIMRGQLRRLLVFADLPHFSVRILPFSAGTTPALSSPFTLLWIEPANVHLAYVESMGGADYIKTTEPYVIAYDDAQRRALSESDSRALLESRANEL</sequence>
<dbReference type="Pfam" id="PF19054">
    <property type="entry name" value="DUF5753"/>
    <property type="match status" value="1"/>
</dbReference>
<protein>
    <recommendedName>
        <fullName evidence="1">DUF5753 domain-containing protein</fullName>
    </recommendedName>
</protein>
<gene>
    <name evidence="2" type="ORF">CNX65_29465</name>
</gene>
<dbReference type="InterPro" id="IPR043917">
    <property type="entry name" value="DUF5753"/>
</dbReference>
<reference evidence="2" key="1">
    <citation type="submission" date="2017-09" db="EMBL/GenBank/DDBJ databases">
        <title>Complete Genome Sequence of ansamitocin-producing Bacterium Actinosynnema pretiosum X47.</title>
        <authorList>
            <person name="Cao G."/>
            <person name="Zong G."/>
            <person name="Zhong C."/>
            <person name="Fu J."/>
        </authorList>
    </citation>
    <scope>NUCLEOTIDE SEQUENCE [LARGE SCALE GENOMIC DNA]</scope>
    <source>
        <strain evidence="2">X47</strain>
    </source>
</reference>
<dbReference type="RefSeq" id="WP_096496656.1">
    <property type="nucleotide sequence ID" value="NZ_CP023445.1"/>
</dbReference>
<evidence type="ECO:0000313" key="3">
    <source>
        <dbReference type="Proteomes" id="UP000218505"/>
    </source>
</evidence>
<dbReference type="EMBL" id="CP023445">
    <property type="protein sequence ID" value="ATE56909.1"/>
    <property type="molecule type" value="Genomic_DNA"/>
</dbReference>
<organism evidence="2 3">
    <name type="scientific">Actinosynnema pretiosum</name>
    <dbReference type="NCBI Taxonomy" id="42197"/>
    <lineage>
        <taxon>Bacteria</taxon>
        <taxon>Bacillati</taxon>
        <taxon>Actinomycetota</taxon>
        <taxon>Actinomycetes</taxon>
        <taxon>Pseudonocardiales</taxon>
        <taxon>Pseudonocardiaceae</taxon>
        <taxon>Actinosynnema</taxon>
    </lineage>
</organism>
<dbReference type="AlphaFoldDB" id="A0A290ZD59"/>
<evidence type="ECO:0000259" key="1">
    <source>
        <dbReference type="Pfam" id="PF19054"/>
    </source>
</evidence>
<dbReference type="Pfam" id="PF13560">
    <property type="entry name" value="HTH_31"/>
    <property type="match status" value="1"/>
</dbReference>
<dbReference type="Proteomes" id="UP000218505">
    <property type="component" value="Chromosome"/>
</dbReference>
<name>A0A290ZD59_9PSEU</name>
<dbReference type="KEGG" id="apre:CNX65_29465"/>
<accession>A0A290ZD59</accession>
<proteinExistence type="predicted"/>
<feature type="domain" description="DUF5753" evidence="1">
    <location>
        <begin position="97"/>
        <end position="275"/>
    </location>
</feature>